<dbReference type="EMBL" id="JAHQIW010003952">
    <property type="protein sequence ID" value="KAJ1360762.1"/>
    <property type="molecule type" value="Genomic_DNA"/>
</dbReference>
<evidence type="ECO:0000313" key="2">
    <source>
        <dbReference type="Proteomes" id="UP001196413"/>
    </source>
</evidence>
<proteinExistence type="predicted"/>
<accession>A0AAD5QSR0</accession>
<evidence type="ECO:0000313" key="1">
    <source>
        <dbReference type="EMBL" id="KAJ1360762.1"/>
    </source>
</evidence>
<protein>
    <submittedName>
        <fullName evidence="1">Uncharacterized protein</fullName>
    </submittedName>
</protein>
<sequence length="71" mass="8289">MGRAMRQIASNTRGTDGLEGMIWTLKMTTFELEKSQFLQSYLIFDEVFDRRLNIKSCVILQQKCEVRADLI</sequence>
<dbReference type="Proteomes" id="UP001196413">
    <property type="component" value="Unassembled WGS sequence"/>
</dbReference>
<gene>
    <name evidence="1" type="ORF">KIN20_019816</name>
</gene>
<keyword evidence="2" id="KW-1185">Reference proteome</keyword>
<reference evidence="1" key="1">
    <citation type="submission" date="2021-06" db="EMBL/GenBank/DDBJ databases">
        <title>Parelaphostrongylus tenuis whole genome reference sequence.</title>
        <authorList>
            <person name="Garwood T.J."/>
            <person name="Larsen P.A."/>
            <person name="Fountain-Jones N.M."/>
            <person name="Garbe J.R."/>
            <person name="Macchietto M.G."/>
            <person name="Kania S.A."/>
            <person name="Gerhold R.W."/>
            <person name="Richards J.E."/>
            <person name="Wolf T.M."/>
        </authorList>
    </citation>
    <scope>NUCLEOTIDE SEQUENCE</scope>
    <source>
        <strain evidence="1">MNPRO001-30</strain>
        <tissue evidence="1">Meninges</tissue>
    </source>
</reference>
<organism evidence="1 2">
    <name type="scientific">Parelaphostrongylus tenuis</name>
    <name type="common">Meningeal worm</name>
    <dbReference type="NCBI Taxonomy" id="148309"/>
    <lineage>
        <taxon>Eukaryota</taxon>
        <taxon>Metazoa</taxon>
        <taxon>Ecdysozoa</taxon>
        <taxon>Nematoda</taxon>
        <taxon>Chromadorea</taxon>
        <taxon>Rhabditida</taxon>
        <taxon>Rhabditina</taxon>
        <taxon>Rhabditomorpha</taxon>
        <taxon>Strongyloidea</taxon>
        <taxon>Metastrongylidae</taxon>
        <taxon>Parelaphostrongylus</taxon>
    </lineage>
</organism>
<comment type="caution">
    <text evidence="1">The sequence shown here is derived from an EMBL/GenBank/DDBJ whole genome shotgun (WGS) entry which is preliminary data.</text>
</comment>
<dbReference type="AlphaFoldDB" id="A0AAD5QSR0"/>
<name>A0AAD5QSR0_PARTN</name>